<proteinExistence type="inferred from homology"/>
<dbReference type="Gene3D" id="3.30.1330.120">
    <property type="entry name" value="2-methylcitrate dehydratase PrpD"/>
    <property type="match status" value="1"/>
</dbReference>
<dbReference type="RefSeq" id="WP_207451142.1">
    <property type="nucleotide sequence ID" value="NZ_JACTNF010000048.1"/>
</dbReference>
<dbReference type="Pfam" id="PF19305">
    <property type="entry name" value="MmgE_PrpD_C"/>
    <property type="match status" value="1"/>
</dbReference>
<keyword evidence="5" id="KW-1185">Reference proteome</keyword>
<evidence type="ECO:0000256" key="1">
    <source>
        <dbReference type="ARBA" id="ARBA00006174"/>
    </source>
</evidence>
<dbReference type="InterPro" id="IPR036148">
    <property type="entry name" value="MmgE/PrpD_sf"/>
</dbReference>
<feature type="domain" description="MmgE/PrpD N-terminal" evidence="2">
    <location>
        <begin position="19"/>
        <end position="256"/>
    </location>
</feature>
<accession>A0ABS3KI87</accession>
<dbReference type="EMBL" id="JACTNF010000048">
    <property type="protein sequence ID" value="MBO1077188.1"/>
    <property type="molecule type" value="Genomic_DNA"/>
</dbReference>
<evidence type="ECO:0000259" key="3">
    <source>
        <dbReference type="Pfam" id="PF19305"/>
    </source>
</evidence>
<dbReference type="PANTHER" id="PTHR16943:SF8">
    <property type="entry name" value="2-METHYLCITRATE DEHYDRATASE"/>
    <property type="match status" value="1"/>
</dbReference>
<comment type="similarity">
    <text evidence="1">Belongs to the PrpD family.</text>
</comment>
<evidence type="ECO:0000313" key="5">
    <source>
        <dbReference type="Proteomes" id="UP001518990"/>
    </source>
</evidence>
<sequence length="471" mass="49467">MNVAADSAAREAARDPSTELSRFALDLRREDIPEAVLSRAAHHVLDAVGIAFASSRYDFAHRTLTGLRGLSGEGAVPVIGLPDQLPPRDAAVMNGLLCHGLDFDDTHLDSVVHPTACAFPAALSAGVLASASGEAVLLAYIVGVEAATRIGAAARGGFHAVGFHPTGVANAFGAALTAGRLLGCTARELRSAQGITVSLASGTLEFLEDGAWNKRLHPGWAASAGITAAALARQGFAGTGKPYMGRFGLYRTHLGPNAEVVDPTALMAGLGERWEIARTSIKPFPACHFAHACIDAALVLHAQGLRAEAVDSVLALVPREVVPTVCEPAEQKRRPAGAYEAQFSIPFLVAAALVRGRMTLAELEAEALNDPVILALAARVSYAVDPDSPFPRSYSGEIRVRARDGREWIQREAVNRGAPDRLLEDAEIVAKFRANAALCLNDAAAARIEDAVLGLVRAGDLRDLCRALSPS</sequence>
<dbReference type="InterPro" id="IPR045336">
    <property type="entry name" value="MmgE_PrpD_N"/>
</dbReference>
<reference evidence="4 5" key="1">
    <citation type="submission" date="2020-09" db="EMBL/GenBank/DDBJ databases">
        <title>Roseomonas.</title>
        <authorList>
            <person name="Zhu W."/>
        </authorList>
    </citation>
    <scope>NUCLEOTIDE SEQUENCE [LARGE SCALE GENOMIC DNA]</scope>
    <source>
        <strain evidence="4 5">1311</strain>
    </source>
</reference>
<gene>
    <name evidence="4" type="ORF">IAI60_21520</name>
</gene>
<dbReference type="InterPro" id="IPR045337">
    <property type="entry name" value="MmgE_PrpD_C"/>
</dbReference>
<comment type="caution">
    <text evidence="4">The sequence shown here is derived from an EMBL/GenBank/DDBJ whole genome shotgun (WGS) entry which is preliminary data.</text>
</comment>
<evidence type="ECO:0000259" key="2">
    <source>
        <dbReference type="Pfam" id="PF03972"/>
    </source>
</evidence>
<dbReference type="Pfam" id="PF03972">
    <property type="entry name" value="MmgE_PrpD_N"/>
    <property type="match status" value="1"/>
</dbReference>
<dbReference type="SUPFAM" id="SSF103378">
    <property type="entry name" value="2-methylcitrate dehydratase PrpD"/>
    <property type="match status" value="1"/>
</dbReference>
<protein>
    <submittedName>
        <fullName evidence="4">MmgE/PrpD family protein</fullName>
    </submittedName>
</protein>
<organism evidence="4 5">
    <name type="scientific">Roseomonas marmotae</name>
    <dbReference type="NCBI Taxonomy" id="2768161"/>
    <lineage>
        <taxon>Bacteria</taxon>
        <taxon>Pseudomonadati</taxon>
        <taxon>Pseudomonadota</taxon>
        <taxon>Alphaproteobacteria</taxon>
        <taxon>Acetobacterales</taxon>
        <taxon>Roseomonadaceae</taxon>
        <taxon>Roseomonas</taxon>
    </lineage>
</organism>
<feature type="domain" description="MmgE/PrpD C-terminal" evidence="3">
    <location>
        <begin position="284"/>
        <end position="452"/>
    </location>
</feature>
<evidence type="ECO:0000313" key="4">
    <source>
        <dbReference type="EMBL" id="MBO1077188.1"/>
    </source>
</evidence>
<dbReference type="InterPro" id="IPR005656">
    <property type="entry name" value="MmgE_PrpD"/>
</dbReference>
<dbReference type="Proteomes" id="UP001518990">
    <property type="component" value="Unassembled WGS sequence"/>
</dbReference>
<dbReference type="InterPro" id="IPR042183">
    <property type="entry name" value="MmgE/PrpD_sf_1"/>
</dbReference>
<dbReference type="Gene3D" id="1.10.4100.10">
    <property type="entry name" value="2-methylcitrate dehydratase PrpD"/>
    <property type="match status" value="1"/>
</dbReference>
<dbReference type="InterPro" id="IPR042188">
    <property type="entry name" value="MmgE/PrpD_sf_2"/>
</dbReference>
<dbReference type="PANTHER" id="PTHR16943">
    <property type="entry name" value="2-METHYLCITRATE DEHYDRATASE-RELATED"/>
    <property type="match status" value="1"/>
</dbReference>
<name>A0ABS3KI87_9PROT</name>